<dbReference type="AlphaFoldDB" id="A0A0E1NAV6"/>
<sequence>MDNSVIAPAIPLISPHDLSIARELWDVVQPAEIDECLTTMLDVLRGWLEGDKLSEYYGLAPHCCKLMVEMCHLLYGLDKTLARCAAETEDKQLQELFIRHAFHSHHMHKYWDTICQELTHTPITELEPLTSTLMFQLALENMAVKDPLAFSYAMGLFGSPGDTDALNAMAQFFARISSHPKVTQQLSLWVAEATSNEISFASIPATQRYGYPYSGRYGKACADILGPRLQRDLDTSLINLASLGDQFHLFYRGISIFYVNKKLPFPRLKMDWLHGV</sequence>
<dbReference type="GeneID" id="31411160"/>
<proteinExistence type="predicted"/>
<accession>A0A0E1NAV6</accession>
<evidence type="ECO:0000313" key="2">
    <source>
        <dbReference type="EMBL" id="CND54837.1"/>
    </source>
</evidence>
<organism evidence="1 4">
    <name type="scientific">Yersinia enterocolitica</name>
    <dbReference type="NCBI Taxonomy" id="630"/>
    <lineage>
        <taxon>Bacteria</taxon>
        <taxon>Pseudomonadati</taxon>
        <taxon>Pseudomonadota</taxon>
        <taxon>Gammaproteobacteria</taxon>
        <taxon>Enterobacterales</taxon>
        <taxon>Yersiniaceae</taxon>
        <taxon>Yersinia</taxon>
    </lineage>
</organism>
<dbReference type="KEGG" id="yet:CH48_1436"/>
<gene>
    <name evidence="1" type="ORF">ERS137941_00933</name>
    <name evidence="2" type="ORF">ERS137959_01477</name>
</gene>
<protein>
    <submittedName>
        <fullName evidence="1">Uncharacterized protein</fullName>
    </submittedName>
</protein>
<dbReference type="EMBL" id="CPXJ01000014">
    <property type="protein sequence ID" value="CND54837.1"/>
    <property type="molecule type" value="Genomic_DNA"/>
</dbReference>
<evidence type="ECO:0000313" key="1">
    <source>
        <dbReference type="EMBL" id="CFQ55882.1"/>
    </source>
</evidence>
<dbReference type="RefSeq" id="WP_005178422.1">
    <property type="nucleotide sequence ID" value="NZ_CGBC01000013.1"/>
</dbReference>
<keyword evidence="3" id="KW-1185">Reference proteome</keyword>
<dbReference type="EMBL" id="CGBR01000004">
    <property type="protein sequence ID" value="CFQ55882.1"/>
    <property type="molecule type" value="Genomic_DNA"/>
</dbReference>
<dbReference type="Proteomes" id="UP000041601">
    <property type="component" value="Unassembled WGS sequence"/>
</dbReference>
<dbReference type="PATRIC" id="fig|630.129.peg.202"/>
<evidence type="ECO:0000313" key="3">
    <source>
        <dbReference type="Proteomes" id="UP000041601"/>
    </source>
</evidence>
<name>A0A0E1NAV6_YEREN</name>
<evidence type="ECO:0000313" key="4">
    <source>
        <dbReference type="Proteomes" id="UP000048841"/>
    </source>
</evidence>
<reference evidence="2 3" key="1">
    <citation type="submission" date="2015-03" db="EMBL/GenBank/DDBJ databases">
        <authorList>
            <consortium name="Pathogen Informatics"/>
            <person name="Murphy D."/>
        </authorList>
    </citation>
    <scope>NUCLEOTIDE SEQUENCE [LARGE SCALE GENOMIC DNA]</scope>
    <source>
        <strain evidence="2 3">IP05342</strain>
    </source>
</reference>
<reference evidence="1 4" key="2">
    <citation type="submission" date="2015-03" db="EMBL/GenBank/DDBJ databases">
        <authorList>
            <person name="Murphy D."/>
        </authorList>
    </citation>
    <scope>NUCLEOTIDE SEQUENCE [LARGE SCALE GENOMIC DNA]</scope>
    <source>
        <strain evidence="1 4">IP26249</strain>
    </source>
</reference>
<dbReference type="Proteomes" id="UP000048841">
    <property type="component" value="Unassembled WGS sequence"/>
</dbReference>
<dbReference type="OMA" id="LAVEMCH"/>